<dbReference type="CDD" id="cd06849">
    <property type="entry name" value="lipoyl_domain"/>
    <property type="match status" value="1"/>
</dbReference>
<keyword evidence="1" id="KW-0450">Lipoyl</keyword>
<dbReference type="PATRIC" id="fig|1097667.3.peg.293"/>
<dbReference type="Pfam" id="PF00364">
    <property type="entry name" value="Biotin_lipoyl"/>
    <property type="match status" value="1"/>
</dbReference>
<dbReference type="InterPro" id="IPR050266">
    <property type="entry name" value="AB_hydrolase_sf"/>
</dbReference>
<gene>
    <name evidence="3" type="ORF">PAI11_02940</name>
</gene>
<dbReference type="InterPro" id="IPR003016">
    <property type="entry name" value="2-oxoA_DH_lipoyl-BS"/>
</dbReference>
<keyword evidence="3" id="KW-0808">Transferase</keyword>
<evidence type="ECO:0000256" key="1">
    <source>
        <dbReference type="ARBA" id="ARBA00022823"/>
    </source>
</evidence>
<protein>
    <submittedName>
        <fullName evidence="3">Dihydrolipoamide acetyltransferase component (E2) of acetoin dehydrogenase complex</fullName>
        <ecNumber evidence="3">2.3.1.-</ecNumber>
    </submittedName>
</protein>
<dbReference type="InterPro" id="IPR029058">
    <property type="entry name" value="AB_hydrolase_fold"/>
</dbReference>
<dbReference type="Gene3D" id="2.40.50.100">
    <property type="match status" value="1"/>
</dbReference>
<dbReference type="InterPro" id="IPR000089">
    <property type="entry name" value="Biotin_lipoyl"/>
</dbReference>
<dbReference type="Gene3D" id="3.40.50.1820">
    <property type="entry name" value="alpha/beta hydrolase"/>
    <property type="match status" value="1"/>
</dbReference>
<dbReference type="GO" id="GO:0016020">
    <property type="term" value="C:membrane"/>
    <property type="evidence" value="ECO:0007669"/>
    <property type="project" value="TreeGrafter"/>
</dbReference>
<dbReference type="NCBIfam" id="NF011457">
    <property type="entry name" value="PRK14875.1"/>
    <property type="match status" value="1"/>
</dbReference>
<dbReference type="SUPFAM" id="SSF51230">
    <property type="entry name" value="Single hybrid motif"/>
    <property type="match status" value="1"/>
</dbReference>
<dbReference type="PANTHER" id="PTHR43798:SF5">
    <property type="entry name" value="MONOACYLGLYCEROL LIPASE ABHD6"/>
    <property type="match status" value="1"/>
</dbReference>
<keyword evidence="4" id="KW-1185">Reference proteome</keyword>
<dbReference type="PANTHER" id="PTHR43798">
    <property type="entry name" value="MONOACYLGLYCEROL LIPASE"/>
    <property type="match status" value="1"/>
</dbReference>
<evidence type="ECO:0000259" key="2">
    <source>
        <dbReference type="PROSITE" id="PS50968"/>
    </source>
</evidence>
<dbReference type="GO" id="GO:0046464">
    <property type="term" value="P:acylglycerol catabolic process"/>
    <property type="evidence" value="ECO:0007669"/>
    <property type="project" value="TreeGrafter"/>
</dbReference>
<feature type="domain" description="Lipoyl-binding" evidence="2">
    <location>
        <begin position="4"/>
        <end position="79"/>
    </location>
</feature>
<dbReference type="GO" id="GO:0016746">
    <property type="term" value="F:acyltransferase activity"/>
    <property type="evidence" value="ECO:0007669"/>
    <property type="project" value="UniProtKB-KW"/>
</dbReference>
<reference evidence="3 4" key="1">
    <citation type="journal article" date="2013" name="Biodegradation">
        <title>Quantitative proteomic analysis of ibuprofen-degrading Patulibacter sp. strain I11.</title>
        <authorList>
            <person name="Almeida B."/>
            <person name="Kjeldal H."/>
            <person name="Lolas I."/>
            <person name="Knudsen A.D."/>
            <person name="Carvalho G."/>
            <person name="Nielsen K.L."/>
            <person name="Barreto Crespo M.T."/>
            <person name="Stensballe A."/>
            <person name="Nielsen J.L."/>
        </authorList>
    </citation>
    <scope>NUCLEOTIDE SEQUENCE [LARGE SCALE GENOMIC DNA]</scope>
    <source>
        <strain evidence="3 4">I11</strain>
    </source>
</reference>
<dbReference type="SUPFAM" id="SSF53474">
    <property type="entry name" value="alpha/beta-Hydrolases"/>
    <property type="match status" value="1"/>
</dbReference>
<dbReference type="PRINTS" id="PR00111">
    <property type="entry name" value="ABHYDROLASE"/>
</dbReference>
<evidence type="ECO:0000313" key="4">
    <source>
        <dbReference type="Proteomes" id="UP000005143"/>
    </source>
</evidence>
<keyword evidence="3" id="KW-0012">Acyltransferase</keyword>
<dbReference type="EMBL" id="AGUD01000010">
    <property type="protein sequence ID" value="EHN12805.1"/>
    <property type="molecule type" value="Genomic_DNA"/>
</dbReference>
<dbReference type="InterPro" id="IPR011053">
    <property type="entry name" value="Single_hybrid_motif"/>
</dbReference>
<accession>H0E0I6</accession>
<dbReference type="InterPro" id="IPR000073">
    <property type="entry name" value="AB_hydrolase_1"/>
</dbReference>
<dbReference type="Pfam" id="PF00561">
    <property type="entry name" value="Abhydrolase_1"/>
    <property type="match status" value="1"/>
</dbReference>
<dbReference type="EC" id="2.3.1.-" evidence="3"/>
<sequence length="377" mass="39409">MMALLQLTMPKWGLSMTEGTIVEWLLEEGEQIAAGDQVVEVSTEKIDGAVEAPDAGTLLRRVAAEGETLPVGALLAVVGDPATDAAEVDAFVAEAQASFVPPDADEDAGPATEAVEVDGRRVRILATGPADDDGPPLVLIHGFGGDLDNWRFVIPEWAKERSLIAIDLPGHGGSSKDVGDGRLAVLTGAVLGVLDARGVERAHLVGHSLGGLVATAIAAEHPDRVLSLSLIAPAGLGPEISIEYIDGFVAATSRKQLKPVLAQLFAAEGTVTRELVDEVLRYKRLDGVDAALRAIAGHGFRDGRQADVDPGRLALDDVPALVIWGRQDRVIPAAHAELVPDGVRVELLDDTGHSPHVERAGDVHRLVAAHVLGAVPA</sequence>
<dbReference type="Proteomes" id="UP000005143">
    <property type="component" value="Unassembled WGS sequence"/>
</dbReference>
<dbReference type="GO" id="GO:0047372">
    <property type="term" value="F:monoacylglycerol lipase activity"/>
    <property type="evidence" value="ECO:0007669"/>
    <property type="project" value="TreeGrafter"/>
</dbReference>
<dbReference type="PROSITE" id="PS00189">
    <property type="entry name" value="LIPOYL"/>
    <property type="match status" value="1"/>
</dbReference>
<evidence type="ECO:0000313" key="3">
    <source>
        <dbReference type="EMBL" id="EHN12805.1"/>
    </source>
</evidence>
<comment type="caution">
    <text evidence="3">The sequence shown here is derived from an EMBL/GenBank/DDBJ whole genome shotgun (WGS) entry which is preliminary data.</text>
</comment>
<proteinExistence type="predicted"/>
<dbReference type="AlphaFoldDB" id="H0E0I6"/>
<dbReference type="PROSITE" id="PS50968">
    <property type="entry name" value="BIOTINYL_LIPOYL"/>
    <property type="match status" value="1"/>
</dbReference>
<name>H0E0I6_9ACTN</name>
<organism evidence="3 4">
    <name type="scientific">Patulibacter medicamentivorans</name>
    <dbReference type="NCBI Taxonomy" id="1097667"/>
    <lineage>
        <taxon>Bacteria</taxon>
        <taxon>Bacillati</taxon>
        <taxon>Actinomycetota</taxon>
        <taxon>Thermoleophilia</taxon>
        <taxon>Solirubrobacterales</taxon>
        <taxon>Patulibacteraceae</taxon>
        <taxon>Patulibacter</taxon>
    </lineage>
</organism>